<protein>
    <recommendedName>
        <fullName evidence="2">P-type ATPase C-terminal domain-containing protein</fullName>
    </recommendedName>
</protein>
<feature type="non-terminal residue" evidence="3">
    <location>
        <position position="1"/>
    </location>
</feature>
<comment type="caution">
    <text evidence="3">The sequence shown here is derived from an EMBL/GenBank/DDBJ whole genome shotgun (WGS) entry which is preliminary data.</text>
</comment>
<feature type="domain" description="P-type ATPase C-terminal" evidence="2">
    <location>
        <begin position="2"/>
        <end position="82"/>
    </location>
</feature>
<keyword evidence="1" id="KW-1133">Transmembrane helix</keyword>
<dbReference type="Pfam" id="PF16212">
    <property type="entry name" value="PhoLip_ATPase_C"/>
    <property type="match status" value="1"/>
</dbReference>
<evidence type="ECO:0000313" key="4">
    <source>
        <dbReference type="Proteomes" id="UP001345963"/>
    </source>
</evidence>
<dbReference type="EMBL" id="JAHUTI010011591">
    <property type="protein sequence ID" value="MED6236262.1"/>
    <property type="molecule type" value="Genomic_DNA"/>
</dbReference>
<keyword evidence="4" id="KW-1185">Reference proteome</keyword>
<evidence type="ECO:0000313" key="3">
    <source>
        <dbReference type="EMBL" id="MED6236262.1"/>
    </source>
</evidence>
<evidence type="ECO:0000259" key="2">
    <source>
        <dbReference type="Pfam" id="PF16212"/>
    </source>
</evidence>
<sequence>IVMLTRYWTKFSIAAVCISVVLFFLCTRITHSTRLFQSSPVDYYFLGVSEKAFIDPVVWLTALLSAWTAVLPSVTAHALNVILSVHNKHKIHSLSPPPVELRSKFRRGSSLRQSSYAISQGTGSGRLITSATSIRSAEVLKDGKMTTSKKSSNL</sequence>
<name>A0ABU7AE28_9TELE</name>
<dbReference type="Proteomes" id="UP001345963">
    <property type="component" value="Unassembled WGS sequence"/>
</dbReference>
<reference evidence="3 4" key="1">
    <citation type="submission" date="2021-07" db="EMBL/GenBank/DDBJ databases">
        <authorList>
            <person name="Palmer J.M."/>
        </authorList>
    </citation>
    <scope>NUCLEOTIDE SEQUENCE [LARGE SCALE GENOMIC DNA]</scope>
    <source>
        <strain evidence="3 4">AT_MEX2019</strain>
        <tissue evidence="3">Muscle</tissue>
    </source>
</reference>
<organism evidence="3 4">
    <name type="scientific">Ataeniobius toweri</name>
    <dbReference type="NCBI Taxonomy" id="208326"/>
    <lineage>
        <taxon>Eukaryota</taxon>
        <taxon>Metazoa</taxon>
        <taxon>Chordata</taxon>
        <taxon>Craniata</taxon>
        <taxon>Vertebrata</taxon>
        <taxon>Euteleostomi</taxon>
        <taxon>Actinopterygii</taxon>
        <taxon>Neopterygii</taxon>
        <taxon>Teleostei</taxon>
        <taxon>Neoteleostei</taxon>
        <taxon>Acanthomorphata</taxon>
        <taxon>Ovalentaria</taxon>
        <taxon>Atherinomorphae</taxon>
        <taxon>Cyprinodontiformes</taxon>
        <taxon>Goodeidae</taxon>
        <taxon>Ataeniobius</taxon>
    </lineage>
</organism>
<keyword evidence="1" id="KW-0472">Membrane</keyword>
<proteinExistence type="predicted"/>
<feature type="transmembrane region" description="Helical" evidence="1">
    <location>
        <begin position="56"/>
        <end position="83"/>
    </location>
</feature>
<accession>A0ABU7AE28</accession>
<keyword evidence="1" id="KW-0812">Transmembrane</keyword>
<evidence type="ECO:0000256" key="1">
    <source>
        <dbReference type="SAM" id="Phobius"/>
    </source>
</evidence>
<dbReference type="InterPro" id="IPR032630">
    <property type="entry name" value="P_typ_ATPase_c"/>
</dbReference>
<gene>
    <name evidence="3" type="ORF">ATANTOWER_006666</name>
</gene>